<dbReference type="AlphaFoldDB" id="M0DKU9"/>
<gene>
    <name evidence="2" type="ORF">C471_14942</name>
</gene>
<dbReference type="PATRIC" id="fig|1227484.4.peg.2940"/>
<accession>M0DKU9</accession>
<evidence type="ECO:0000256" key="1">
    <source>
        <dbReference type="SAM" id="Coils"/>
    </source>
</evidence>
<protein>
    <submittedName>
        <fullName evidence="2">Uncharacterized protein</fullName>
    </submittedName>
</protein>
<feature type="coiled-coil region" evidence="1">
    <location>
        <begin position="60"/>
        <end position="87"/>
    </location>
</feature>
<evidence type="ECO:0000313" key="2">
    <source>
        <dbReference type="EMBL" id="ELZ36116.1"/>
    </source>
</evidence>
<comment type="caution">
    <text evidence="2">The sequence shown here is derived from an EMBL/GenBank/DDBJ whole genome shotgun (WGS) entry which is preliminary data.</text>
</comment>
<dbReference type="RefSeq" id="WP_004050319.1">
    <property type="nucleotide sequence ID" value="NZ_AOJE01000070.1"/>
</dbReference>
<sequence>MTIEEPRRIGVSLYPEQIERLEEEAEANPKVDSVSELVRLLVADYTGTLDQLRPPNTPDAENIQRLVESQQKLLEEIRNEIDREEDIDLDALIQLVDNVRDSQEEVSHELDQHDIY</sequence>
<evidence type="ECO:0000313" key="3">
    <source>
        <dbReference type="Proteomes" id="UP000011514"/>
    </source>
</evidence>
<name>M0DKU9_9EURY</name>
<keyword evidence="3" id="KW-1185">Reference proteome</keyword>
<dbReference type="OrthoDB" id="385601at2157"/>
<keyword evidence="1" id="KW-0175">Coiled coil</keyword>
<proteinExistence type="predicted"/>
<dbReference type="EMBL" id="AOJE01000070">
    <property type="protein sequence ID" value="ELZ36116.1"/>
    <property type="molecule type" value="Genomic_DNA"/>
</dbReference>
<dbReference type="Proteomes" id="UP000011514">
    <property type="component" value="Unassembled WGS sequence"/>
</dbReference>
<organism evidence="2 3">
    <name type="scientific">Halorubrum saccharovorum DSM 1137</name>
    <dbReference type="NCBI Taxonomy" id="1227484"/>
    <lineage>
        <taxon>Archaea</taxon>
        <taxon>Methanobacteriati</taxon>
        <taxon>Methanobacteriota</taxon>
        <taxon>Stenosarchaea group</taxon>
        <taxon>Halobacteria</taxon>
        <taxon>Halobacteriales</taxon>
        <taxon>Haloferacaceae</taxon>
        <taxon>Halorubrum</taxon>
    </lineage>
</organism>
<reference evidence="2 3" key="1">
    <citation type="journal article" date="2014" name="PLoS Genet.">
        <title>Phylogenetically driven sequencing of extremely halophilic archaea reveals strategies for static and dynamic osmo-response.</title>
        <authorList>
            <person name="Becker E.A."/>
            <person name="Seitzer P.M."/>
            <person name="Tritt A."/>
            <person name="Larsen D."/>
            <person name="Krusor M."/>
            <person name="Yao A.I."/>
            <person name="Wu D."/>
            <person name="Madern D."/>
            <person name="Eisen J.A."/>
            <person name="Darling A.E."/>
            <person name="Facciotti M.T."/>
        </authorList>
    </citation>
    <scope>NUCLEOTIDE SEQUENCE [LARGE SCALE GENOMIC DNA]</scope>
    <source>
        <strain evidence="2 3">DSM 1137</strain>
    </source>
</reference>